<keyword evidence="3" id="KW-1185">Reference proteome</keyword>
<proteinExistence type="predicted"/>
<accession>A0ABN2VID9</accession>
<sequence length="187" mass="21247">MSVETVDYSWMHEQISAEQYDAMPEDLCRNIEIVDGMVHMSPRPSLFHNDVVRRIANVIEAAGGPTWRTTFDVDLRLRDIPLLNRRPDVVVYRAESPRDRRLSREAVPAVIEVVSPGSESTDRMVKPLEYAAAGIRYYWRVEIEHGAPVVHTYVLDEATNTYRGTGIFEDTVKTSLGFPVEIDLADV</sequence>
<dbReference type="EMBL" id="BAAAQN010000091">
    <property type="protein sequence ID" value="GAA2063272.1"/>
    <property type="molecule type" value="Genomic_DNA"/>
</dbReference>
<comment type="caution">
    <text evidence="2">The sequence shown here is derived from an EMBL/GenBank/DDBJ whole genome shotgun (WGS) entry which is preliminary data.</text>
</comment>
<organism evidence="2 3">
    <name type="scientific">Catenulispora yoronensis</name>
    <dbReference type="NCBI Taxonomy" id="450799"/>
    <lineage>
        <taxon>Bacteria</taxon>
        <taxon>Bacillati</taxon>
        <taxon>Actinomycetota</taxon>
        <taxon>Actinomycetes</taxon>
        <taxon>Catenulisporales</taxon>
        <taxon>Catenulisporaceae</taxon>
        <taxon>Catenulispora</taxon>
    </lineage>
</organism>
<dbReference type="CDD" id="cd06260">
    <property type="entry name" value="DUF820-like"/>
    <property type="match status" value="1"/>
</dbReference>
<dbReference type="PANTHER" id="PTHR35400">
    <property type="entry name" value="SLR1083 PROTEIN"/>
    <property type="match status" value="1"/>
</dbReference>
<protein>
    <submittedName>
        <fullName evidence="2">Uma2 family endonuclease</fullName>
    </submittedName>
</protein>
<gene>
    <name evidence="2" type="ORF">GCM10009839_88180</name>
</gene>
<evidence type="ECO:0000313" key="2">
    <source>
        <dbReference type="EMBL" id="GAA2063272.1"/>
    </source>
</evidence>
<keyword evidence="2" id="KW-0255">Endonuclease</keyword>
<reference evidence="2 3" key="1">
    <citation type="journal article" date="2019" name="Int. J. Syst. Evol. Microbiol.">
        <title>The Global Catalogue of Microorganisms (GCM) 10K type strain sequencing project: providing services to taxonomists for standard genome sequencing and annotation.</title>
        <authorList>
            <consortium name="The Broad Institute Genomics Platform"/>
            <consortium name="The Broad Institute Genome Sequencing Center for Infectious Disease"/>
            <person name="Wu L."/>
            <person name="Ma J."/>
        </authorList>
    </citation>
    <scope>NUCLEOTIDE SEQUENCE [LARGE SCALE GENOMIC DNA]</scope>
    <source>
        <strain evidence="2 3">JCM 16014</strain>
    </source>
</reference>
<dbReference type="InterPro" id="IPR012296">
    <property type="entry name" value="Nuclease_put_TT1808"/>
</dbReference>
<dbReference type="RefSeq" id="WP_344671732.1">
    <property type="nucleotide sequence ID" value="NZ_BAAAQN010000091.1"/>
</dbReference>
<dbReference type="Gene3D" id="3.90.1570.10">
    <property type="entry name" value="tt1808, chain A"/>
    <property type="match status" value="1"/>
</dbReference>
<evidence type="ECO:0000259" key="1">
    <source>
        <dbReference type="Pfam" id="PF05685"/>
    </source>
</evidence>
<dbReference type="SUPFAM" id="SSF52980">
    <property type="entry name" value="Restriction endonuclease-like"/>
    <property type="match status" value="1"/>
</dbReference>
<dbReference type="PANTHER" id="PTHR35400:SF3">
    <property type="entry name" value="SLL1072 PROTEIN"/>
    <property type="match status" value="1"/>
</dbReference>
<dbReference type="Proteomes" id="UP001500751">
    <property type="component" value="Unassembled WGS sequence"/>
</dbReference>
<keyword evidence="2" id="KW-0378">Hydrolase</keyword>
<name>A0ABN2VID9_9ACTN</name>
<dbReference type="InterPro" id="IPR011335">
    <property type="entry name" value="Restrct_endonuc-II-like"/>
</dbReference>
<dbReference type="InterPro" id="IPR008538">
    <property type="entry name" value="Uma2"/>
</dbReference>
<dbReference type="GO" id="GO:0004519">
    <property type="term" value="F:endonuclease activity"/>
    <property type="evidence" value="ECO:0007669"/>
    <property type="project" value="UniProtKB-KW"/>
</dbReference>
<dbReference type="Pfam" id="PF05685">
    <property type="entry name" value="Uma2"/>
    <property type="match status" value="1"/>
</dbReference>
<keyword evidence="2" id="KW-0540">Nuclease</keyword>
<feature type="domain" description="Putative restriction endonuclease" evidence="1">
    <location>
        <begin position="18"/>
        <end position="184"/>
    </location>
</feature>
<evidence type="ECO:0000313" key="3">
    <source>
        <dbReference type="Proteomes" id="UP001500751"/>
    </source>
</evidence>